<dbReference type="GO" id="GO:0017183">
    <property type="term" value="P:protein histidyl modification to diphthamide"/>
    <property type="evidence" value="ECO:0007669"/>
    <property type="project" value="TreeGrafter"/>
</dbReference>
<sequence>MKTVALVSGGKDSCYNMVLCQQYGHEVVALANLLPEAQETDDLDSYMYQTVGHQVIAAYAECMGLPLYRRRITGHSADQRLVYEDTQGDEVEDLAALLAYVRQQHPEVTAVASGAIASDYQRTRVERVCARLGLVSLAYLWHQPQAVLLRRMIDSNIDAILVKIAAAGLTPRKHLGARLASLPAQLHALRRLYGSNVCGEGGEYESLTLDCPLFTRGRIVLDSWQAVTVSEDSMAPVALLHPTAFHVEPKQPPAETGSPAAEAHAAAGAAGAEVIEVPPDWWPPAAQQAGEAVGGAAAGAAEAALDVQLSTVHGRQYCSLTASVAAAPAGASLDLTSAAGTAAALSAALRRISDALPSLGLDWPSSLFVHLYVPSMAQFGAANAAYAAFLPAINPPSRATVELGANAELALVVEVLFARQPEGRRVLHVQSISEWAPSCIGPYSQATRHRGLALFAGQIALDPPTMGILGGGIDVQCMRCLLSCQRVAVAVRTDLPQSLLWCTVYCSDAAGPAGRQRVAAHLTAFLQGELDTSLLEQQQQQQPPIGGAGQQPGGGSSTSSSSEDAEEDEQAASDDEQSEEDLELDVYLQPPAMRRHWQPLLTFVTVPELPRGVLVEIQPAACVVDESLDYSSSSSSSSDEEESPEARATARRSRREAAAAARPAGSSMPGWIGQLRQSSSGSSSQLWSPGRLCKVHASASQAAAATDWRQAVQAAAAELAAGVVAAELEAADVAACKVYCLASLLASQDGPTAAELREAVAAALPGVRPAVVPVTAVGSSAGADAAIQLEVLALRS</sequence>
<evidence type="ECO:0000256" key="1">
    <source>
        <dbReference type="ARBA" id="ARBA00005156"/>
    </source>
</evidence>
<evidence type="ECO:0000259" key="14">
    <source>
        <dbReference type="Pfam" id="PF01902"/>
    </source>
</evidence>
<dbReference type="InterPro" id="IPR002761">
    <property type="entry name" value="Diphthami_syn_dom"/>
</dbReference>
<keyword evidence="6" id="KW-0547">Nucleotide-binding</keyword>
<comment type="caution">
    <text evidence="15">The sequence shown here is derived from an EMBL/GenBank/DDBJ whole genome shotgun (WGS) entry which is preliminary data.</text>
</comment>
<organism evidence="15 16">
    <name type="scientific">Chlorella ohadii</name>
    <dbReference type="NCBI Taxonomy" id="2649997"/>
    <lineage>
        <taxon>Eukaryota</taxon>
        <taxon>Viridiplantae</taxon>
        <taxon>Chlorophyta</taxon>
        <taxon>core chlorophytes</taxon>
        <taxon>Trebouxiophyceae</taxon>
        <taxon>Chlorellales</taxon>
        <taxon>Chlorellaceae</taxon>
        <taxon>Chlorella clade</taxon>
        <taxon>Chlorella</taxon>
    </lineage>
</organism>
<keyword evidence="7" id="KW-0067">ATP-binding</keyword>
<protein>
    <recommendedName>
        <fullName evidence="4">Diphthine--ammonia ligase</fullName>
        <ecNumber evidence="3">6.3.1.14</ecNumber>
    </recommendedName>
    <alternativeName>
        <fullName evidence="9">ATP-binding domain-containing protein 4</fullName>
    </alternativeName>
    <alternativeName>
        <fullName evidence="8">Diphthamide synthase</fullName>
    </alternativeName>
    <alternativeName>
        <fullName evidence="10">Diphthamide synthetase</fullName>
    </alternativeName>
    <alternativeName>
        <fullName evidence="11">Protein DPH6 homolog</fullName>
    </alternativeName>
</protein>
<dbReference type="GO" id="GO:0005524">
    <property type="term" value="F:ATP binding"/>
    <property type="evidence" value="ECO:0007669"/>
    <property type="project" value="UniProtKB-KW"/>
</dbReference>
<evidence type="ECO:0000256" key="13">
    <source>
        <dbReference type="SAM" id="MobiDB-lite"/>
    </source>
</evidence>
<dbReference type="Gene3D" id="3.30.1330.40">
    <property type="entry name" value="RutC-like"/>
    <property type="match status" value="2"/>
</dbReference>
<evidence type="ECO:0000256" key="8">
    <source>
        <dbReference type="ARBA" id="ARBA00029814"/>
    </source>
</evidence>
<dbReference type="Proteomes" id="UP001205105">
    <property type="component" value="Unassembled WGS sequence"/>
</dbReference>
<dbReference type="FunFam" id="3.90.1490.10:FF:000001">
    <property type="entry name" value="Diphthine--ammonia ligase"/>
    <property type="match status" value="1"/>
</dbReference>
<evidence type="ECO:0000256" key="5">
    <source>
        <dbReference type="ARBA" id="ARBA00022598"/>
    </source>
</evidence>
<dbReference type="FunFam" id="3.40.50.620:FF:000069">
    <property type="entry name" value="diphthine--ammonia ligase"/>
    <property type="match status" value="1"/>
</dbReference>
<dbReference type="InterPro" id="IPR030662">
    <property type="entry name" value="DPH6/MJ0570"/>
</dbReference>
<evidence type="ECO:0000313" key="15">
    <source>
        <dbReference type="EMBL" id="KAI7841352.1"/>
    </source>
</evidence>
<dbReference type="SUPFAM" id="SSF55298">
    <property type="entry name" value="YjgF-like"/>
    <property type="match status" value="2"/>
</dbReference>
<evidence type="ECO:0000256" key="3">
    <source>
        <dbReference type="ARBA" id="ARBA00012089"/>
    </source>
</evidence>
<gene>
    <name evidence="15" type="ORF">COHA_004970</name>
</gene>
<evidence type="ECO:0000256" key="11">
    <source>
        <dbReference type="ARBA" id="ARBA00032849"/>
    </source>
</evidence>
<evidence type="ECO:0000256" key="6">
    <source>
        <dbReference type="ARBA" id="ARBA00022741"/>
    </source>
</evidence>
<dbReference type="GO" id="GO:0017178">
    <property type="term" value="F:diphthine-ammonia ligase activity"/>
    <property type="evidence" value="ECO:0007669"/>
    <property type="project" value="UniProtKB-EC"/>
</dbReference>
<feature type="compositionally biased region" description="Acidic residues" evidence="13">
    <location>
        <begin position="563"/>
        <end position="582"/>
    </location>
</feature>
<evidence type="ECO:0000256" key="10">
    <source>
        <dbReference type="ARBA" id="ARBA00031552"/>
    </source>
</evidence>
<reference evidence="15" key="1">
    <citation type="submission" date="2020-11" db="EMBL/GenBank/DDBJ databases">
        <title>Chlorella ohadii genome sequencing and assembly.</title>
        <authorList>
            <person name="Murik O."/>
            <person name="Treves H."/>
            <person name="Kedem I."/>
            <person name="Shotland Y."/>
            <person name="Kaplan A."/>
        </authorList>
    </citation>
    <scope>NUCLEOTIDE SEQUENCE</scope>
    <source>
        <strain evidence="15">1</strain>
    </source>
</reference>
<dbReference type="Gene3D" id="3.90.1490.10">
    <property type="entry name" value="putative n-type atp pyrophosphatase, domain 2"/>
    <property type="match status" value="1"/>
</dbReference>
<feature type="domain" description="Diphthamide synthase" evidence="14">
    <location>
        <begin position="1"/>
        <end position="225"/>
    </location>
</feature>
<dbReference type="AlphaFoldDB" id="A0AAD5DNN6"/>
<dbReference type="CDD" id="cd01994">
    <property type="entry name" value="AANH_PF0828-like"/>
    <property type="match status" value="1"/>
</dbReference>
<accession>A0AAD5DNN6</accession>
<proteinExistence type="inferred from homology"/>
<dbReference type="PANTHER" id="PTHR12196">
    <property type="entry name" value="DOMAIN OF UNKNOWN FUNCTION 71 DUF71 -CONTAINING PROTEIN"/>
    <property type="match status" value="1"/>
</dbReference>
<feature type="compositionally biased region" description="Gly residues" evidence="13">
    <location>
        <begin position="546"/>
        <end position="556"/>
    </location>
</feature>
<evidence type="ECO:0000256" key="7">
    <source>
        <dbReference type="ARBA" id="ARBA00022840"/>
    </source>
</evidence>
<feature type="region of interest" description="Disordered" evidence="13">
    <location>
        <begin position="536"/>
        <end position="582"/>
    </location>
</feature>
<evidence type="ECO:0000256" key="9">
    <source>
        <dbReference type="ARBA" id="ARBA00031202"/>
    </source>
</evidence>
<dbReference type="EC" id="6.3.1.14" evidence="3"/>
<dbReference type="InterPro" id="IPR014729">
    <property type="entry name" value="Rossmann-like_a/b/a_fold"/>
</dbReference>
<evidence type="ECO:0000256" key="2">
    <source>
        <dbReference type="ARBA" id="ARBA00008496"/>
    </source>
</evidence>
<feature type="region of interest" description="Disordered" evidence="13">
    <location>
        <begin position="629"/>
        <end position="677"/>
    </location>
</feature>
<dbReference type="SUPFAM" id="SSF52402">
    <property type="entry name" value="Adenine nucleotide alpha hydrolases-like"/>
    <property type="match status" value="1"/>
</dbReference>
<comment type="similarity">
    <text evidence="2">Belongs to the Diphthine--ammonia ligase family.</text>
</comment>
<keyword evidence="5" id="KW-0436">Ligase</keyword>
<dbReference type="Gene3D" id="3.40.50.620">
    <property type="entry name" value="HUPs"/>
    <property type="match status" value="1"/>
</dbReference>
<comment type="pathway">
    <text evidence="1">Protein modification; peptidyl-diphthamide biosynthesis.</text>
</comment>
<comment type="catalytic activity">
    <reaction evidence="12">
        <text>diphthine-[translation elongation factor 2] + NH4(+) + ATP = diphthamide-[translation elongation factor 2] + AMP + diphosphate + H(+)</text>
        <dbReference type="Rhea" id="RHEA:19753"/>
        <dbReference type="Rhea" id="RHEA-COMP:10172"/>
        <dbReference type="Rhea" id="RHEA-COMP:10174"/>
        <dbReference type="ChEBI" id="CHEBI:15378"/>
        <dbReference type="ChEBI" id="CHEBI:16692"/>
        <dbReference type="ChEBI" id="CHEBI:28938"/>
        <dbReference type="ChEBI" id="CHEBI:30616"/>
        <dbReference type="ChEBI" id="CHEBI:33019"/>
        <dbReference type="ChEBI" id="CHEBI:82696"/>
        <dbReference type="ChEBI" id="CHEBI:456215"/>
        <dbReference type="EC" id="6.3.1.14"/>
    </reaction>
</comment>
<dbReference type="PANTHER" id="PTHR12196:SF2">
    <property type="entry name" value="DIPHTHINE--AMMONIA LIGASE"/>
    <property type="match status" value="1"/>
</dbReference>
<evidence type="ECO:0000256" key="12">
    <source>
        <dbReference type="ARBA" id="ARBA00048108"/>
    </source>
</evidence>
<keyword evidence="16" id="KW-1185">Reference proteome</keyword>
<dbReference type="Pfam" id="PF01902">
    <property type="entry name" value="Diphthami_syn_2"/>
    <property type="match status" value="1"/>
</dbReference>
<dbReference type="InterPro" id="IPR035959">
    <property type="entry name" value="RutC-like_sf"/>
</dbReference>
<feature type="compositionally biased region" description="Low complexity" evidence="13">
    <location>
        <begin position="536"/>
        <end position="545"/>
    </location>
</feature>
<dbReference type="EMBL" id="JADXDR010000064">
    <property type="protein sequence ID" value="KAI7841352.1"/>
    <property type="molecule type" value="Genomic_DNA"/>
</dbReference>
<dbReference type="NCBIfam" id="TIGR00290">
    <property type="entry name" value="MJ0570_dom"/>
    <property type="match status" value="1"/>
</dbReference>
<evidence type="ECO:0000256" key="4">
    <source>
        <dbReference type="ARBA" id="ARBA00018426"/>
    </source>
</evidence>
<name>A0AAD5DNN6_9CHLO</name>
<evidence type="ECO:0000313" key="16">
    <source>
        <dbReference type="Proteomes" id="UP001205105"/>
    </source>
</evidence>